<dbReference type="AlphaFoldDB" id="A0A6J4KYJ1"/>
<proteinExistence type="predicted"/>
<sequence length="47" mass="5253">MGIFHLYSSPSEPISHGVDPANRRAIRVRAARGRYRVPGPRRNPRAG</sequence>
<gene>
    <name evidence="2" type="ORF">AVDCRST_MAG89-1558</name>
</gene>
<protein>
    <submittedName>
        <fullName evidence="2">Uncharacterized protein</fullName>
    </submittedName>
</protein>
<dbReference type="EMBL" id="CADCTV010000336">
    <property type="protein sequence ID" value="CAA9319073.1"/>
    <property type="molecule type" value="Genomic_DNA"/>
</dbReference>
<organism evidence="2">
    <name type="scientific">uncultured Gemmatimonadota bacterium</name>
    <dbReference type="NCBI Taxonomy" id="203437"/>
    <lineage>
        <taxon>Bacteria</taxon>
        <taxon>Pseudomonadati</taxon>
        <taxon>Gemmatimonadota</taxon>
        <taxon>environmental samples</taxon>
    </lineage>
</organism>
<evidence type="ECO:0000313" key="2">
    <source>
        <dbReference type="EMBL" id="CAA9319073.1"/>
    </source>
</evidence>
<reference evidence="2" key="1">
    <citation type="submission" date="2020-02" db="EMBL/GenBank/DDBJ databases">
        <authorList>
            <person name="Meier V. D."/>
        </authorList>
    </citation>
    <scope>NUCLEOTIDE SEQUENCE</scope>
    <source>
        <strain evidence="2">AVDCRST_MAG89</strain>
    </source>
</reference>
<name>A0A6J4KYJ1_9BACT</name>
<evidence type="ECO:0000256" key="1">
    <source>
        <dbReference type="SAM" id="MobiDB-lite"/>
    </source>
</evidence>
<feature type="region of interest" description="Disordered" evidence="1">
    <location>
        <begin position="1"/>
        <end position="20"/>
    </location>
</feature>
<accession>A0A6J4KYJ1</accession>